<dbReference type="InterPro" id="IPR036249">
    <property type="entry name" value="Thioredoxin-like_sf"/>
</dbReference>
<keyword evidence="1" id="KW-0472">Membrane</keyword>
<evidence type="ECO:0000259" key="2">
    <source>
        <dbReference type="PROSITE" id="PS51352"/>
    </source>
</evidence>
<dbReference type="Proteomes" id="UP001221208">
    <property type="component" value="Unassembled WGS sequence"/>
</dbReference>
<dbReference type="PANTHER" id="PTHR42852:SF18">
    <property type="entry name" value="CHROMOSOME UNDETERMINED SCAFFOLD_47, WHOLE GENOME SHOTGUN SEQUENCE"/>
    <property type="match status" value="1"/>
</dbReference>
<dbReference type="SUPFAM" id="SSF52833">
    <property type="entry name" value="Thioredoxin-like"/>
    <property type="match status" value="1"/>
</dbReference>
<evidence type="ECO:0000256" key="1">
    <source>
        <dbReference type="SAM" id="Phobius"/>
    </source>
</evidence>
<feature type="domain" description="Thioredoxin" evidence="2">
    <location>
        <begin position="32"/>
        <end position="172"/>
    </location>
</feature>
<dbReference type="PROSITE" id="PS51352">
    <property type="entry name" value="THIOREDOXIN_2"/>
    <property type="match status" value="1"/>
</dbReference>
<keyword evidence="1" id="KW-0812">Transmembrane</keyword>
<evidence type="ECO:0000313" key="3">
    <source>
        <dbReference type="EMBL" id="MDC8757922.1"/>
    </source>
</evidence>
<dbReference type="PANTHER" id="PTHR42852">
    <property type="entry name" value="THIOL:DISULFIDE INTERCHANGE PROTEIN DSBE"/>
    <property type="match status" value="1"/>
</dbReference>
<dbReference type="InterPro" id="IPR013740">
    <property type="entry name" value="Redoxin"/>
</dbReference>
<feature type="transmembrane region" description="Helical" evidence="1">
    <location>
        <begin position="12"/>
        <end position="32"/>
    </location>
</feature>
<evidence type="ECO:0000313" key="4">
    <source>
        <dbReference type="Proteomes" id="UP001221208"/>
    </source>
</evidence>
<dbReference type="CDD" id="cd02966">
    <property type="entry name" value="TlpA_like_family"/>
    <property type="match status" value="1"/>
</dbReference>
<dbReference type="InterPro" id="IPR050553">
    <property type="entry name" value="Thioredoxin_ResA/DsbE_sf"/>
</dbReference>
<sequence length="173" mass="18694">MSATTTASPSWIKPAIAVVALAAMGAAAYFSLNTRTSAPEVTFIGIKGEKITPQSLQGKVVMVNFWATSCTTCIAEMPKMVETYNKYKAQGLEFVAVAMKYDPANYVVNYAETRQLPFKVAIDVSGEAAKAYGDVALTPTTFVIDKQGKIIKRYVGEPEFAALHKLLEQALQG</sequence>
<proteinExistence type="predicted"/>
<protein>
    <submittedName>
        <fullName evidence="3">TlpA disulfide reductase family protein</fullName>
    </submittedName>
</protein>
<name>A0ABT5JYY0_9BURK</name>
<keyword evidence="4" id="KW-1185">Reference proteome</keyword>
<dbReference type="InterPro" id="IPR013766">
    <property type="entry name" value="Thioredoxin_domain"/>
</dbReference>
<accession>A0ABT5JYY0</accession>
<comment type="caution">
    <text evidence="3">The sequence shown here is derived from an EMBL/GenBank/DDBJ whole genome shotgun (WGS) entry which is preliminary data.</text>
</comment>
<dbReference type="Pfam" id="PF08534">
    <property type="entry name" value="Redoxin"/>
    <property type="match status" value="1"/>
</dbReference>
<reference evidence="3 4" key="1">
    <citation type="submission" date="2022-10" db="EMBL/GenBank/DDBJ databases">
        <title>Janthinobacterium sp. hw3 Genome sequencing.</title>
        <authorList>
            <person name="Park S."/>
        </authorList>
    </citation>
    <scope>NUCLEOTIDE SEQUENCE [LARGE SCALE GENOMIC DNA]</scope>
    <source>
        <strain evidence="4">hw3</strain>
    </source>
</reference>
<gene>
    <name evidence="3" type="ORF">OIK44_10005</name>
</gene>
<keyword evidence="1" id="KW-1133">Transmembrane helix</keyword>
<dbReference type="RefSeq" id="WP_273670599.1">
    <property type="nucleotide sequence ID" value="NZ_JAQQXR010000003.1"/>
</dbReference>
<dbReference type="Gene3D" id="3.40.30.10">
    <property type="entry name" value="Glutaredoxin"/>
    <property type="match status" value="1"/>
</dbReference>
<organism evidence="3 4">
    <name type="scientific">Janthinobacterium fluminis</name>
    <dbReference type="NCBI Taxonomy" id="2987524"/>
    <lineage>
        <taxon>Bacteria</taxon>
        <taxon>Pseudomonadati</taxon>
        <taxon>Pseudomonadota</taxon>
        <taxon>Betaproteobacteria</taxon>
        <taxon>Burkholderiales</taxon>
        <taxon>Oxalobacteraceae</taxon>
        <taxon>Janthinobacterium</taxon>
    </lineage>
</organism>
<dbReference type="EMBL" id="JAQQXR010000003">
    <property type="protein sequence ID" value="MDC8757922.1"/>
    <property type="molecule type" value="Genomic_DNA"/>
</dbReference>